<sequence length="62" mass="6979">MLAFCCNLLLRLQVVDDQLARHRERGVKQPGFGCKCHSVLLSSEVCDAVLVYFHGLNILFVC</sequence>
<feature type="chain" id="PRO_5011907566" evidence="1">
    <location>
        <begin position="18"/>
        <end position="62"/>
    </location>
</feature>
<gene>
    <name evidence="3" type="ORF">ECANGB1_2712</name>
    <name evidence="2" type="ORF">ECANGB1_2726</name>
</gene>
<dbReference type="VEuPathDB" id="MicrosporidiaDB:ECANGB1_2712"/>
<reference evidence="3 4" key="1">
    <citation type="journal article" date="2017" name="Environ. Microbiol.">
        <title>Decay of the glycolytic pathway and adaptation to intranuclear parasitism within Enterocytozoonidae microsporidia.</title>
        <authorList>
            <person name="Wiredu Boakye D."/>
            <person name="Jaroenlak P."/>
            <person name="Prachumwat A."/>
            <person name="Williams T.A."/>
            <person name="Bateman K.S."/>
            <person name="Itsathitphaisarn O."/>
            <person name="Sritunyalucksana K."/>
            <person name="Paszkiewicz K.H."/>
            <person name="Moore K.A."/>
            <person name="Stentiford G.D."/>
            <person name="Williams B.A."/>
        </authorList>
    </citation>
    <scope>NUCLEOTIDE SEQUENCE [LARGE SCALE GENOMIC DNA]</scope>
    <source>
        <strain evidence="3 4">GB1</strain>
    </source>
</reference>
<evidence type="ECO:0000313" key="2">
    <source>
        <dbReference type="EMBL" id="ORD93396.1"/>
    </source>
</evidence>
<dbReference type="EMBL" id="LWDP01000054">
    <property type="protein sequence ID" value="ORD93702.1"/>
    <property type="molecule type" value="Genomic_DNA"/>
</dbReference>
<dbReference type="VEuPathDB" id="MicrosporidiaDB:ECANGB1_2726"/>
<accession>A0A1Y1S698</accession>
<dbReference type="Proteomes" id="UP000192639">
    <property type="component" value="Unassembled WGS sequence"/>
</dbReference>
<evidence type="ECO:0000313" key="3">
    <source>
        <dbReference type="EMBL" id="ORD93702.1"/>
    </source>
</evidence>
<name>A0A1Y1S698_9MICR</name>
<dbReference type="AlphaFoldDB" id="A0A1Y1S698"/>
<dbReference type="EMBL" id="LWDP01000091">
    <property type="protein sequence ID" value="ORD93396.1"/>
    <property type="molecule type" value="Genomic_DNA"/>
</dbReference>
<keyword evidence="1" id="KW-0732">Signal</keyword>
<proteinExistence type="predicted"/>
<evidence type="ECO:0000313" key="4">
    <source>
        <dbReference type="Proteomes" id="UP000192639"/>
    </source>
</evidence>
<protein>
    <submittedName>
        <fullName evidence="3">Uncharacterized protein</fullName>
    </submittedName>
</protein>
<evidence type="ECO:0000256" key="1">
    <source>
        <dbReference type="SAM" id="SignalP"/>
    </source>
</evidence>
<feature type="signal peptide" evidence="1">
    <location>
        <begin position="1"/>
        <end position="17"/>
    </location>
</feature>
<comment type="caution">
    <text evidence="3">The sequence shown here is derived from an EMBL/GenBank/DDBJ whole genome shotgun (WGS) entry which is preliminary data.</text>
</comment>
<organism evidence="3 4">
    <name type="scientific">Enterospora canceri</name>
    <dbReference type="NCBI Taxonomy" id="1081671"/>
    <lineage>
        <taxon>Eukaryota</taxon>
        <taxon>Fungi</taxon>
        <taxon>Fungi incertae sedis</taxon>
        <taxon>Microsporidia</taxon>
        <taxon>Enterocytozoonidae</taxon>
        <taxon>Enterospora</taxon>
    </lineage>
</organism>
<keyword evidence="4" id="KW-1185">Reference proteome</keyword>